<evidence type="ECO:0000259" key="3">
    <source>
        <dbReference type="SMART" id="SM00563"/>
    </source>
</evidence>
<dbReference type="SUPFAM" id="SSF69593">
    <property type="entry name" value="Glycerol-3-phosphate (1)-acyltransferase"/>
    <property type="match status" value="2"/>
</dbReference>
<sequence>MRAPETHLSHVDFTKTQLGVLGGIIVLTVDHINPVKVFLHVFPSVAPWHIVMVCMLLSLYIWVTEFKKLLYYSVRIFFHSILSIFFREVEVIGRDKLPRHGPIIFTVNHANQFIDAVTLLSTCSHRVSYLMADASYKRRIIGDLAWALDVVPVKRAQDSAISGTGKVVFTKDQALSEGANTLIMTVAGTDTVFTEQLKIGDKIRPTGTAIGVKVTELLDDGNVIVDGSDVPPAEYEKVFTKTEPNTFDILKKIDQKDVYGKVLDKLASGGCIGIFPEGGSHDRTDLLPLKVGVALIAYSSLEKDDLNVPIVPVGLNYFRSHRWRGRATVEFGQPIYIDPSTLKDYKEGGANKRRVCNELLDRIQDSMRSVIVATPDYESLQLIHTARRLYQRKGLQGKEKQDMARRFAEGYKMLSLLTQGDPPERWLDLQQRMIAYQKELRDLGIRDYQIPALDREKSDVKELEPDDVLGILRIPYQLVHIMILLLLAAIPTLFLNLPVGLLAGIYSERRRKKLLAKSKVKVRAYDVMLTEKVLFCIVAIPSLWLFYFLVLSVFTDLDGPTIGLFIVSLPVFAYMGIIATEAGMVTFNDIRPYYKRLFPSSRRKLRALPATRRQLQVDLRAFIKKVGPALGEIYYGKELNWQQIQERSRLSSARLKDMTPDDNAPQDGQSGDKKDK</sequence>
<feature type="region of interest" description="Disordered" evidence="1">
    <location>
        <begin position="652"/>
        <end position="676"/>
    </location>
</feature>
<feature type="transmembrane region" description="Helical" evidence="2">
    <location>
        <begin position="37"/>
        <end position="62"/>
    </location>
</feature>
<organism evidence="4 5">
    <name type="scientific">Cylindrotheca closterium</name>
    <dbReference type="NCBI Taxonomy" id="2856"/>
    <lineage>
        <taxon>Eukaryota</taxon>
        <taxon>Sar</taxon>
        <taxon>Stramenopiles</taxon>
        <taxon>Ochrophyta</taxon>
        <taxon>Bacillariophyta</taxon>
        <taxon>Bacillariophyceae</taxon>
        <taxon>Bacillariophycidae</taxon>
        <taxon>Bacillariales</taxon>
        <taxon>Bacillariaceae</taxon>
        <taxon>Cylindrotheca</taxon>
    </lineage>
</organism>
<dbReference type="PANTHER" id="PTHR31605:SF0">
    <property type="entry name" value="GLYCEROL-3-PHOSPHATE O-ACYLTRANSFERASE 1"/>
    <property type="match status" value="1"/>
</dbReference>
<feature type="transmembrane region" description="Helical" evidence="2">
    <location>
        <begin position="527"/>
        <end position="550"/>
    </location>
</feature>
<dbReference type="EMBL" id="CAKOGP040000001">
    <property type="protein sequence ID" value="CAJ1889785.1"/>
    <property type="molecule type" value="Genomic_DNA"/>
</dbReference>
<reference evidence="4" key="1">
    <citation type="submission" date="2023-08" db="EMBL/GenBank/DDBJ databases">
        <authorList>
            <person name="Audoor S."/>
            <person name="Bilcke G."/>
        </authorList>
    </citation>
    <scope>NUCLEOTIDE SEQUENCE</scope>
</reference>
<dbReference type="PANTHER" id="PTHR31605">
    <property type="entry name" value="GLYCEROL-3-PHOSPHATE O-ACYLTRANSFERASE 1"/>
    <property type="match status" value="1"/>
</dbReference>
<evidence type="ECO:0000256" key="2">
    <source>
        <dbReference type="SAM" id="Phobius"/>
    </source>
</evidence>
<evidence type="ECO:0000313" key="4">
    <source>
        <dbReference type="EMBL" id="CAJ1889785.1"/>
    </source>
</evidence>
<keyword evidence="5" id="KW-1185">Reference proteome</keyword>
<dbReference type="Pfam" id="PF01553">
    <property type="entry name" value="Acyltransferase"/>
    <property type="match status" value="2"/>
</dbReference>
<dbReference type="Proteomes" id="UP001295423">
    <property type="component" value="Unassembled WGS sequence"/>
</dbReference>
<feature type="domain" description="Phospholipid/glycerol acyltransferase" evidence="3">
    <location>
        <begin position="103"/>
        <end position="318"/>
    </location>
</feature>
<dbReference type="SMART" id="SM00563">
    <property type="entry name" value="PlsC"/>
    <property type="match status" value="1"/>
</dbReference>
<comment type="caution">
    <text evidence="4">The sequence shown here is derived from an EMBL/GenBank/DDBJ whole genome shotgun (WGS) entry which is preliminary data.</text>
</comment>
<feature type="transmembrane region" description="Helical" evidence="2">
    <location>
        <begin position="481"/>
        <end position="506"/>
    </location>
</feature>
<feature type="transmembrane region" description="Helical" evidence="2">
    <location>
        <begin position="562"/>
        <end position="587"/>
    </location>
</feature>
<feature type="transmembrane region" description="Helical" evidence="2">
    <location>
        <begin position="69"/>
        <end position="86"/>
    </location>
</feature>
<evidence type="ECO:0000313" key="5">
    <source>
        <dbReference type="Proteomes" id="UP001295423"/>
    </source>
</evidence>
<proteinExistence type="predicted"/>
<gene>
    <name evidence="4" type="ORF">CYCCA115_LOCUS37</name>
</gene>
<accession>A0AAD2CDL5</accession>
<keyword evidence="2" id="KW-0812">Transmembrane</keyword>
<keyword evidence="2" id="KW-0472">Membrane</keyword>
<dbReference type="GO" id="GO:0004366">
    <property type="term" value="F:glycerol-3-phosphate O-acyltransferase activity"/>
    <property type="evidence" value="ECO:0007669"/>
    <property type="project" value="TreeGrafter"/>
</dbReference>
<keyword evidence="2" id="KW-1133">Transmembrane helix</keyword>
<dbReference type="GO" id="GO:0008654">
    <property type="term" value="P:phospholipid biosynthetic process"/>
    <property type="evidence" value="ECO:0007669"/>
    <property type="project" value="TreeGrafter"/>
</dbReference>
<dbReference type="GO" id="GO:0016287">
    <property type="term" value="F:glycerone-phosphate O-acyltransferase activity"/>
    <property type="evidence" value="ECO:0007669"/>
    <property type="project" value="TreeGrafter"/>
</dbReference>
<dbReference type="InterPro" id="IPR002123">
    <property type="entry name" value="Plipid/glycerol_acylTrfase"/>
</dbReference>
<dbReference type="AlphaFoldDB" id="A0AAD2CDL5"/>
<dbReference type="CDD" id="cd07992">
    <property type="entry name" value="LPLAT_AAK14816-like"/>
    <property type="match status" value="1"/>
</dbReference>
<protein>
    <recommendedName>
        <fullName evidence="3">Phospholipid/glycerol acyltransferase domain-containing protein</fullName>
    </recommendedName>
</protein>
<evidence type="ECO:0000256" key="1">
    <source>
        <dbReference type="SAM" id="MobiDB-lite"/>
    </source>
</evidence>
<dbReference type="InterPro" id="IPR052744">
    <property type="entry name" value="GPAT/DAPAT"/>
</dbReference>
<name>A0AAD2CDL5_9STRA</name>